<evidence type="ECO:0000313" key="5">
    <source>
        <dbReference type="EnsemblPlants" id="AES88572"/>
    </source>
</evidence>
<dbReference type="Gramene" id="rna23097">
    <property type="protein sequence ID" value="RHN60740.1"/>
    <property type="gene ID" value="gene23097"/>
</dbReference>
<reference evidence="3 6" key="1">
    <citation type="journal article" date="2011" name="Nature">
        <title>The Medicago genome provides insight into the evolution of rhizobial symbioses.</title>
        <authorList>
            <person name="Young N.D."/>
            <person name="Debelle F."/>
            <person name="Oldroyd G.E."/>
            <person name="Geurts R."/>
            <person name="Cannon S.B."/>
            <person name="Udvardi M.K."/>
            <person name="Benedito V.A."/>
            <person name="Mayer K.F."/>
            <person name="Gouzy J."/>
            <person name="Schoof H."/>
            <person name="Van de Peer Y."/>
            <person name="Proost S."/>
            <person name="Cook D.R."/>
            <person name="Meyers B.C."/>
            <person name="Spannagl M."/>
            <person name="Cheung F."/>
            <person name="De Mita S."/>
            <person name="Krishnakumar V."/>
            <person name="Gundlach H."/>
            <person name="Zhou S."/>
            <person name="Mudge J."/>
            <person name="Bharti A.K."/>
            <person name="Murray J.D."/>
            <person name="Naoumkina M.A."/>
            <person name="Rosen B."/>
            <person name="Silverstein K.A."/>
            <person name="Tang H."/>
            <person name="Rombauts S."/>
            <person name="Zhao P.X."/>
            <person name="Zhou P."/>
            <person name="Barbe V."/>
            <person name="Bardou P."/>
            <person name="Bechner M."/>
            <person name="Bellec A."/>
            <person name="Berger A."/>
            <person name="Berges H."/>
            <person name="Bidwell S."/>
            <person name="Bisseling T."/>
            <person name="Choisne N."/>
            <person name="Couloux A."/>
            <person name="Denny R."/>
            <person name="Deshpande S."/>
            <person name="Dai X."/>
            <person name="Doyle J.J."/>
            <person name="Dudez A.M."/>
            <person name="Farmer A.D."/>
            <person name="Fouteau S."/>
            <person name="Franken C."/>
            <person name="Gibelin C."/>
            <person name="Gish J."/>
            <person name="Goldstein S."/>
            <person name="Gonzalez A.J."/>
            <person name="Green P.J."/>
            <person name="Hallab A."/>
            <person name="Hartog M."/>
            <person name="Hua A."/>
            <person name="Humphray S.J."/>
            <person name="Jeong D.H."/>
            <person name="Jing Y."/>
            <person name="Jocker A."/>
            <person name="Kenton S.M."/>
            <person name="Kim D.J."/>
            <person name="Klee K."/>
            <person name="Lai H."/>
            <person name="Lang C."/>
            <person name="Lin S."/>
            <person name="Macmil S.L."/>
            <person name="Magdelenat G."/>
            <person name="Matthews L."/>
            <person name="McCorrison J."/>
            <person name="Monaghan E.L."/>
            <person name="Mun J.H."/>
            <person name="Najar F.Z."/>
            <person name="Nicholson C."/>
            <person name="Noirot C."/>
            <person name="O'Bleness M."/>
            <person name="Paule C.R."/>
            <person name="Poulain J."/>
            <person name="Prion F."/>
            <person name="Qin B."/>
            <person name="Qu C."/>
            <person name="Retzel E.F."/>
            <person name="Riddle C."/>
            <person name="Sallet E."/>
            <person name="Samain S."/>
            <person name="Samson N."/>
            <person name="Sanders I."/>
            <person name="Saurat O."/>
            <person name="Scarpelli C."/>
            <person name="Schiex T."/>
            <person name="Segurens B."/>
            <person name="Severin A.J."/>
            <person name="Sherrier D.J."/>
            <person name="Shi R."/>
            <person name="Sims S."/>
            <person name="Singer S.R."/>
            <person name="Sinharoy S."/>
            <person name="Sterck L."/>
            <person name="Viollet A."/>
            <person name="Wang B.B."/>
            <person name="Wang K."/>
            <person name="Wang M."/>
            <person name="Wang X."/>
            <person name="Warfsmann J."/>
            <person name="Weissenbach J."/>
            <person name="White D.D."/>
            <person name="White J.D."/>
            <person name="Wiley G.B."/>
            <person name="Wincker P."/>
            <person name="Xing Y."/>
            <person name="Yang L."/>
            <person name="Yao Z."/>
            <person name="Ying F."/>
            <person name="Zhai J."/>
            <person name="Zhou L."/>
            <person name="Zuber A."/>
            <person name="Denarie J."/>
            <person name="Dixon R.A."/>
            <person name="May G.D."/>
            <person name="Schwartz D.C."/>
            <person name="Rogers J."/>
            <person name="Quetier F."/>
            <person name="Town C.D."/>
            <person name="Roe B.A."/>
        </authorList>
    </citation>
    <scope>NUCLEOTIDE SEQUENCE [LARGE SCALE GENOMIC DNA]</scope>
    <source>
        <strain evidence="3">A17</strain>
        <strain evidence="5 6">cv. Jemalong A17</strain>
    </source>
</reference>
<keyword evidence="1 3" id="KW-0812">Transmembrane</keyword>
<sequence length="135" mass="14776">MSPFNFFFFFLTSLSLLSIATSQERAPHGLVYENPIAFPPSAYLFFHPNARTYETKNSCTTSKCSSLPMAAQVEANQKYENKASQKSGKQIGAGAVAGIIFAAAFVVLLVAGVYYVKVIRQVNMNRTINNAQSHA</sequence>
<keyword evidence="2" id="KW-0732">Signal</keyword>
<evidence type="ECO:0000256" key="2">
    <source>
        <dbReference type="SAM" id="SignalP"/>
    </source>
</evidence>
<evidence type="ECO:0000256" key="1">
    <source>
        <dbReference type="SAM" id="Phobius"/>
    </source>
</evidence>
<dbReference type="EMBL" id="CM001220">
    <property type="protein sequence ID" value="AES88572.1"/>
    <property type="molecule type" value="Genomic_DNA"/>
</dbReference>
<feature type="transmembrane region" description="Helical" evidence="1">
    <location>
        <begin position="91"/>
        <end position="116"/>
    </location>
</feature>
<dbReference type="PaxDb" id="3880-AES88572"/>
<dbReference type="PANTHER" id="PTHR35718:SF3">
    <property type="entry name" value="PROTEIN, PUTATIVE-RELATED"/>
    <property type="match status" value="1"/>
</dbReference>
<proteinExistence type="predicted"/>
<dbReference type="EMBL" id="PSQE01000004">
    <property type="protein sequence ID" value="RHN60740.1"/>
    <property type="molecule type" value="Genomic_DNA"/>
</dbReference>
<dbReference type="Proteomes" id="UP000265566">
    <property type="component" value="Chromosome 4"/>
</dbReference>
<gene>
    <name evidence="5" type="primary">11412067</name>
    <name evidence="3" type="ordered locus">MTR_4g059310</name>
    <name evidence="4" type="ORF">MtrunA17_Chr4g0029111</name>
</gene>
<dbReference type="Proteomes" id="UP000002051">
    <property type="component" value="Chromosome 4"/>
</dbReference>
<keyword evidence="1" id="KW-1133">Transmembrane helix</keyword>
<dbReference type="HOGENOM" id="CLU_131211_0_0_1"/>
<dbReference type="PANTHER" id="PTHR35718">
    <property type="entry name" value="EXPRESSED PROTEIN"/>
    <property type="match status" value="1"/>
</dbReference>
<accession>G7JNE2</accession>
<keyword evidence="1" id="KW-0472">Membrane</keyword>
<dbReference type="OrthoDB" id="1929763at2759"/>
<dbReference type="STRING" id="3880.G7JNE2"/>
<feature type="chain" id="PRO_5014573013" evidence="2">
    <location>
        <begin position="23"/>
        <end position="135"/>
    </location>
</feature>
<dbReference type="AlphaFoldDB" id="G7JNE2"/>
<protein>
    <submittedName>
        <fullName evidence="3">Transmembrane protein, putative</fullName>
    </submittedName>
</protein>
<reference evidence="4" key="4">
    <citation type="journal article" date="2018" name="Nat. Plants">
        <title>Whole-genome landscape of Medicago truncatula symbiotic genes.</title>
        <authorList>
            <person name="Pecrix Y."/>
            <person name="Gamas P."/>
            <person name="Carrere S."/>
        </authorList>
    </citation>
    <scope>NUCLEOTIDE SEQUENCE</scope>
    <source>
        <tissue evidence="4">Leaves</tissue>
    </source>
</reference>
<dbReference type="KEGG" id="mtr:11412067"/>
<organism evidence="3 6">
    <name type="scientific">Medicago truncatula</name>
    <name type="common">Barrel medic</name>
    <name type="synonym">Medicago tribuloides</name>
    <dbReference type="NCBI Taxonomy" id="3880"/>
    <lineage>
        <taxon>Eukaryota</taxon>
        <taxon>Viridiplantae</taxon>
        <taxon>Streptophyta</taxon>
        <taxon>Embryophyta</taxon>
        <taxon>Tracheophyta</taxon>
        <taxon>Spermatophyta</taxon>
        <taxon>Magnoliopsida</taxon>
        <taxon>eudicotyledons</taxon>
        <taxon>Gunneridae</taxon>
        <taxon>Pentapetalae</taxon>
        <taxon>rosids</taxon>
        <taxon>fabids</taxon>
        <taxon>Fabales</taxon>
        <taxon>Fabaceae</taxon>
        <taxon>Papilionoideae</taxon>
        <taxon>50 kb inversion clade</taxon>
        <taxon>NPAAA clade</taxon>
        <taxon>Hologalegina</taxon>
        <taxon>IRL clade</taxon>
        <taxon>Trifolieae</taxon>
        <taxon>Medicago</taxon>
    </lineage>
</organism>
<feature type="signal peptide" evidence="2">
    <location>
        <begin position="1"/>
        <end position="22"/>
    </location>
</feature>
<keyword evidence="6" id="KW-1185">Reference proteome</keyword>
<dbReference type="eggNOG" id="ENOG502S1VQ">
    <property type="taxonomic scope" value="Eukaryota"/>
</dbReference>
<name>G7JNE2_MEDTR</name>
<dbReference type="EnsemblPlants" id="AES88572">
    <property type="protein sequence ID" value="AES88572"/>
    <property type="gene ID" value="MTR_4g059310"/>
</dbReference>
<reference evidence="3 6" key="2">
    <citation type="journal article" date="2014" name="BMC Genomics">
        <title>An improved genome release (version Mt4.0) for the model legume Medicago truncatula.</title>
        <authorList>
            <person name="Tang H."/>
            <person name="Krishnakumar V."/>
            <person name="Bidwell S."/>
            <person name="Rosen B."/>
            <person name="Chan A."/>
            <person name="Zhou S."/>
            <person name="Gentzbittel L."/>
            <person name="Childs K.L."/>
            <person name="Yandell M."/>
            <person name="Gundlach H."/>
            <person name="Mayer K.F."/>
            <person name="Schwartz D.C."/>
            <person name="Town C.D."/>
        </authorList>
    </citation>
    <scope>GENOME REANNOTATION</scope>
    <source>
        <strain evidence="5 6">cv. Jemalong A17</strain>
    </source>
</reference>
<dbReference type="OMA" id="KANYVQS"/>
<evidence type="ECO:0000313" key="3">
    <source>
        <dbReference type="EMBL" id="AES88572.1"/>
    </source>
</evidence>
<evidence type="ECO:0000313" key="4">
    <source>
        <dbReference type="EMBL" id="RHN60740.1"/>
    </source>
</evidence>
<evidence type="ECO:0000313" key="6">
    <source>
        <dbReference type="Proteomes" id="UP000002051"/>
    </source>
</evidence>
<reference evidence="5" key="3">
    <citation type="submission" date="2015-04" db="UniProtKB">
        <authorList>
            <consortium name="EnsemblPlants"/>
        </authorList>
    </citation>
    <scope>IDENTIFICATION</scope>
    <source>
        <strain evidence="5">cv. Jemalong A17</strain>
    </source>
</reference>